<dbReference type="PROSITE" id="PS50222">
    <property type="entry name" value="EF_HAND_2"/>
    <property type="match status" value="2"/>
</dbReference>
<dbReference type="InterPro" id="IPR002048">
    <property type="entry name" value="EF_hand_dom"/>
</dbReference>
<evidence type="ECO:0000313" key="4">
    <source>
        <dbReference type="EMBL" id="CAI2367808.1"/>
    </source>
</evidence>
<keyword evidence="2" id="KW-0175">Coiled coil</keyword>
<dbReference type="Proteomes" id="UP001295684">
    <property type="component" value="Unassembled WGS sequence"/>
</dbReference>
<dbReference type="Gene3D" id="1.10.238.10">
    <property type="entry name" value="EF-hand"/>
    <property type="match status" value="1"/>
</dbReference>
<evidence type="ECO:0000256" key="2">
    <source>
        <dbReference type="SAM" id="Coils"/>
    </source>
</evidence>
<feature type="coiled-coil region" evidence="2">
    <location>
        <begin position="447"/>
        <end position="499"/>
    </location>
</feature>
<dbReference type="PANTHER" id="PTHR34894:SF5">
    <property type="entry name" value="EF-HAND DOMAIN-CONTAINING PROTEIN"/>
    <property type="match status" value="1"/>
</dbReference>
<organism evidence="4 5">
    <name type="scientific">Euplotes crassus</name>
    <dbReference type="NCBI Taxonomy" id="5936"/>
    <lineage>
        <taxon>Eukaryota</taxon>
        <taxon>Sar</taxon>
        <taxon>Alveolata</taxon>
        <taxon>Ciliophora</taxon>
        <taxon>Intramacronucleata</taxon>
        <taxon>Spirotrichea</taxon>
        <taxon>Hypotrichia</taxon>
        <taxon>Euplotida</taxon>
        <taxon>Euplotidae</taxon>
        <taxon>Moneuplotes</taxon>
    </lineage>
</organism>
<dbReference type="SMART" id="SM00054">
    <property type="entry name" value="EFh"/>
    <property type="match status" value="2"/>
</dbReference>
<gene>
    <name evidence="4" type="ORF">ECRASSUSDP1_LOCUS9096</name>
</gene>
<dbReference type="SUPFAM" id="SSF47473">
    <property type="entry name" value="EF-hand"/>
    <property type="match status" value="1"/>
</dbReference>
<feature type="domain" description="EF-hand" evidence="3">
    <location>
        <begin position="936"/>
        <end position="971"/>
    </location>
</feature>
<dbReference type="InterPro" id="IPR018247">
    <property type="entry name" value="EF_Hand_1_Ca_BS"/>
</dbReference>
<evidence type="ECO:0000313" key="5">
    <source>
        <dbReference type="Proteomes" id="UP001295684"/>
    </source>
</evidence>
<keyword evidence="1" id="KW-0106">Calcium</keyword>
<reference evidence="4" key="1">
    <citation type="submission" date="2023-07" db="EMBL/GenBank/DDBJ databases">
        <authorList>
            <consortium name="AG Swart"/>
            <person name="Singh M."/>
            <person name="Singh A."/>
            <person name="Seah K."/>
            <person name="Emmerich C."/>
        </authorList>
    </citation>
    <scope>NUCLEOTIDE SEQUENCE</scope>
    <source>
        <strain evidence="4">DP1</strain>
    </source>
</reference>
<dbReference type="GO" id="GO:0005509">
    <property type="term" value="F:calcium ion binding"/>
    <property type="evidence" value="ECO:0007669"/>
    <property type="project" value="InterPro"/>
</dbReference>
<keyword evidence="5" id="KW-1185">Reference proteome</keyword>
<dbReference type="PROSITE" id="PS00018">
    <property type="entry name" value="EF_HAND_1"/>
    <property type="match status" value="2"/>
</dbReference>
<name>A0AAD1UEH9_EUPCR</name>
<dbReference type="AlphaFoldDB" id="A0AAD1UEH9"/>
<dbReference type="PANTHER" id="PTHR34894">
    <property type="entry name" value="SAM-DEPENDENT METHYLTRANSFERASE RSMI, CONSERVED SITE"/>
    <property type="match status" value="1"/>
</dbReference>
<comment type="caution">
    <text evidence="4">The sequence shown here is derived from an EMBL/GenBank/DDBJ whole genome shotgun (WGS) entry which is preliminary data.</text>
</comment>
<dbReference type="InterPro" id="IPR011992">
    <property type="entry name" value="EF-hand-dom_pair"/>
</dbReference>
<protein>
    <recommendedName>
        <fullName evidence="3">EF-hand domain-containing protein</fullName>
    </recommendedName>
</protein>
<evidence type="ECO:0000256" key="1">
    <source>
        <dbReference type="ARBA" id="ARBA00022837"/>
    </source>
</evidence>
<evidence type="ECO:0000259" key="3">
    <source>
        <dbReference type="PROSITE" id="PS50222"/>
    </source>
</evidence>
<dbReference type="EMBL" id="CAMPGE010008925">
    <property type="protein sequence ID" value="CAI2367808.1"/>
    <property type="molecule type" value="Genomic_DNA"/>
</dbReference>
<proteinExistence type="predicted"/>
<sequence>MKKTVTSRAPSSNLAVNAQKINILEGHKRKKHVFTNHSNLIIYDKGFVDGQSQPEIADRHRRRFSMNYRNASQISTRRGSKNRFLNKRPQRIAEESFEKKYFLYKSVLKYKKNSNSISLTDNINNSTLKVEEKTREPRVFKQPSKSQLGRSKGYPNNKVLRNTITTNGKSRFDSINRKFNNLKETQSMTNEDSNIADTKIENKAEEITTRNKTSTLSTRNSIKKIDNNLRIIKDMGYHAFEGIRIKESPVSKEIQEEKNLKRKKQIFEKLCQTRKNKSVLRNFHDEYVQCLGAMKLCANDLEMNLNTLTQPEVKFEIDSQPDSPGKIDNDGSYVNYGFTEELPDQEREQTNVKSLEGIRAILESELQDILDCKKKEYTIEDTKNDFCDYGKVFKKLIRIILNVKNNGGNSLKMDWKERALFAMNLDHLWRSILFAQDRIFTENDQALKNKLAEMEKYEDKYLLLQKKLDDKNKQTKQIQNDFLKQINDLNKKFENLKKDKHLMTIIAEDRSFELNCIRNDVDIIALKTYYRDLDDNMLQAWNEKKPQMETCQKLLNIINRILKQKEKERKGVDLSKFRMWRKNRKKKASSEEPEFEEDIILQGKKKEEPRAVDELLEYLYTNYTELFVINGEEKDRIMLEKEEVFRVLDEIPETLIKKLLVPPPKDAQTIEIQTDMTMPPADLGKAEFVNSFNDAYGEKDGKKKVKGPKNNLLKTIGRFMINNKKDKVQPMIESNALKMVSGLLSDKLKNDIDSENSNKKIKLLPNYALDQLSMKFGLKTIAVKNLISLKDGLAASSKVYQKDNPGKMAYSQLLSSILGFEGSPEISYSQEQVNLIIKAKPLWNEAQEHCKKTIKIRKDSAFSKLSFADFQVGGNCSLLEVIDVFTNWCNKDKELLASFIPKLTPDIPEEIKDNQKAIDQFYIDFSLVKICHKAAKLGKTIKYIHQTLDKDGDGTLDADEILNGLRDKFNIFFGEEEAKNLHILFEEETKNKAGEKARIHYLWNNYSETYYDLYRITELRFIELLLQEWDDHILRTNEKLMKIFVEFDDNGDQVLSFEEFEQLINHLEKSMSRDRISELFNETLEMDENSEDLDKMNPDCFCEMALSYKLGGYGKCFIPNPPMGKKNKL</sequence>
<feature type="domain" description="EF-hand" evidence="3">
    <location>
        <begin position="1035"/>
        <end position="1070"/>
    </location>
</feature>
<accession>A0AAD1UEH9</accession>